<dbReference type="EMBL" id="BOPF01000006">
    <property type="protein sequence ID" value="GIJ45171.1"/>
    <property type="molecule type" value="Genomic_DNA"/>
</dbReference>
<keyword evidence="3" id="KW-1185">Reference proteome</keyword>
<reference evidence="2" key="1">
    <citation type="submission" date="2021-01" db="EMBL/GenBank/DDBJ databases">
        <title>Whole genome shotgun sequence of Virgisporangium aliadipatigenens NBRC 105644.</title>
        <authorList>
            <person name="Komaki H."/>
            <person name="Tamura T."/>
        </authorList>
    </citation>
    <scope>NUCLEOTIDE SEQUENCE</scope>
    <source>
        <strain evidence="2">NBRC 105644</strain>
    </source>
</reference>
<gene>
    <name evidence="2" type="ORF">Val02_20570</name>
</gene>
<evidence type="ECO:0000259" key="1">
    <source>
        <dbReference type="Pfam" id="PF01494"/>
    </source>
</evidence>
<dbReference type="Proteomes" id="UP000619260">
    <property type="component" value="Unassembled WGS sequence"/>
</dbReference>
<proteinExistence type="predicted"/>
<dbReference type="Gene3D" id="3.50.50.60">
    <property type="entry name" value="FAD/NAD(P)-binding domain"/>
    <property type="match status" value="1"/>
</dbReference>
<dbReference type="PANTHER" id="PTHR43422:SF3">
    <property type="entry name" value="THIAMINE THIAZOLE SYNTHASE"/>
    <property type="match status" value="1"/>
</dbReference>
<evidence type="ECO:0000313" key="2">
    <source>
        <dbReference type="EMBL" id="GIJ45171.1"/>
    </source>
</evidence>
<dbReference type="SUPFAM" id="SSF51905">
    <property type="entry name" value="FAD/NAD(P)-binding domain"/>
    <property type="match status" value="1"/>
</dbReference>
<dbReference type="InterPro" id="IPR002938">
    <property type="entry name" value="FAD-bd"/>
</dbReference>
<organism evidence="2 3">
    <name type="scientific">Virgisporangium aliadipatigenens</name>
    <dbReference type="NCBI Taxonomy" id="741659"/>
    <lineage>
        <taxon>Bacteria</taxon>
        <taxon>Bacillati</taxon>
        <taxon>Actinomycetota</taxon>
        <taxon>Actinomycetes</taxon>
        <taxon>Micromonosporales</taxon>
        <taxon>Micromonosporaceae</taxon>
        <taxon>Virgisporangium</taxon>
    </lineage>
</organism>
<sequence length="481" mass="51767">MAFMDLDHLLSEPTDAVFETLVAVGPVEDAPLTIDTAVVLGGSVAGLMAARVLADHARRVVVVEADALPEEAAFRAGVPQDQQVHTLLPAGQRWLERWMPGLTREAQDRGAPFVGPEQAITAFDGVPQASEGEGYHLLALSRPLLEVLIRGRVAALPNVSFLRGRATGLGYRDDAVSHVHYLAAGGDADDRDARTIEVDFVVDAMGRASRLAHWLDDSGYDRPALERLEAPINYATALFERPVKFADLPTAGALALYTPRYPSGGVSVAAAQAIEDDRWLLMLMGYGDSRPGRTVDEMRSAVADLLPFFATVAANEPVGDVVTYHQAESRRRHFTDLHRFPARLVSVGDAVASFNPIYGQGMSSAALHASCLATYLRGRPDLDTPARAFFALQQVVVDAAWAVSAGGDAARLDATNGVEVPEELRLQRWAMEQITAATLVDGAVTDAFLQVTYMLRHPATLADPALLARAVAAGERHRQTP</sequence>
<dbReference type="Pfam" id="PF01494">
    <property type="entry name" value="FAD_binding_3"/>
    <property type="match status" value="1"/>
</dbReference>
<comment type="caution">
    <text evidence="2">The sequence shown here is derived from an EMBL/GenBank/DDBJ whole genome shotgun (WGS) entry which is preliminary data.</text>
</comment>
<accession>A0A8J3YJP4</accession>
<evidence type="ECO:0000313" key="3">
    <source>
        <dbReference type="Proteomes" id="UP000619260"/>
    </source>
</evidence>
<name>A0A8J3YJP4_9ACTN</name>
<dbReference type="AlphaFoldDB" id="A0A8J3YJP4"/>
<dbReference type="GO" id="GO:0071949">
    <property type="term" value="F:FAD binding"/>
    <property type="evidence" value="ECO:0007669"/>
    <property type="project" value="InterPro"/>
</dbReference>
<dbReference type="InterPro" id="IPR036188">
    <property type="entry name" value="FAD/NAD-bd_sf"/>
</dbReference>
<feature type="domain" description="FAD-binding" evidence="1">
    <location>
        <begin position="37"/>
        <end position="376"/>
    </location>
</feature>
<dbReference type="PANTHER" id="PTHR43422">
    <property type="entry name" value="THIAMINE THIAZOLE SYNTHASE"/>
    <property type="match status" value="1"/>
</dbReference>
<protein>
    <submittedName>
        <fullName evidence="2">Hydroxylase</fullName>
    </submittedName>
</protein>